<dbReference type="Pfam" id="PF03949">
    <property type="entry name" value="Malic_M"/>
    <property type="match status" value="1"/>
</dbReference>
<feature type="compositionally biased region" description="Low complexity" evidence="7">
    <location>
        <begin position="280"/>
        <end position="307"/>
    </location>
</feature>
<dbReference type="Gene3D" id="3.40.50.10380">
    <property type="entry name" value="Malic enzyme, N-terminal domain"/>
    <property type="match status" value="1"/>
</dbReference>
<dbReference type="InterPro" id="IPR012301">
    <property type="entry name" value="Malic_N_dom"/>
</dbReference>
<evidence type="ECO:0000256" key="1">
    <source>
        <dbReference type="ARBA" id="ARBA00001936"/>
    </source>
</evidence>
<dbReference type="GO" id="GO:0046872">
    <property type="term" value="F:metal ion binding"/>
    <property type="evidence" value="ECO:0007669"/>
    <property type="project" value="UniProtKB-KW"/>
</dbReference>
<keyword evidence="5 6" id="KW-0560">Oxidoreductase</keyword>
<dbReference type="GO" id="GO:0006108">
    <property type="term" value="P:malate metabolic process"/>
    <property type="evidence" value="ECO:0007669"/>
    <property type="project" value="TreeGrafter"/>
</dbReference>
<dbReference type="InterPro" id="IPR012302">
    <property type="entry name" value="Malic_NAD-bd"/>
</dbReference>
<dbReference type="EMBL" id="GGYP01002986">
    <property type="protein sequence ID" value="MDE47757.1"/>
    <property type="molecule type" value="Transcribed_RNA"/>
</dbReference>
<dbReference type="SMART" id="SM00919">
    <property type="entry name" value="Malic_M"/>
    <property type="match status" value="1"/>
</dbReference>
<comment type="similarity">
    <text evidence="3 6">Belongs to the malic enzymes family.</text>
</comment>
<dbReference type="InterPro" id="IPR036291">
    <property type="entry name" value="NAD(P)-bd_dom_sf"/>
</dbReference>
<evidence type="ECO:0000256" key="3">
    <source>
        <dbReference type="ARBA" id="ARBA00008785"/>
    </source>
</evidence>
<dbReference type="AlphaFoldDB" id="A0A6G1SC70"/>
<dbReference type="FunFam" id="3.40.50.720:FF:000060">
    <property type="entry name" value="Malic enzyme"/>
    <property type="match status" value="1"/>
</dbReference>
<dbReference type="SMART" id="SM01274">
    <property type="entry name" value="malic"/>
    <property type="match status" value="1"/>
</dbReference>
<dbReference type="InterPro" id="IPR015884">
    <property type="entry name" value="Malic_enzyme_CS"/>
</dbReference>
<feature type="domain" description="Malic enzyme NAD-binding" evidence="8">
    <location>
        <begin position="566"/>
        <end position="817"/>
    </location>
</feature>
<evidence type="ECO:0000256" key="6">
    <source>
        <dbReference type="RuleBase" id="RU003426"/>
    </source>
</evidence>
<dbReference type="GO" id="GO:0004473">
    <property type="term" value="F:malate dehydrogenase (decarboxylating) (NADP+) activity"/>
    <property type="evidence" value="ECO:0007669"/>
    <property type="project" value="TreeGrafter"/>
</dbReference>
<dbReference type="InterPro" id="IPR037062">
    <property type="entry name" value="Malic_N_dom_sf"/>
</dbReference>
<feature type="region of interest" description="Disordered" evidence="7">
    <location>
        <begin position="259"/>
        <end position="316"/>
    </location>
</feature>
<feature type="compositionally biased region" description="Low complexity" evidence="7">
    <location>
        <begin position="154"/>
        <end position="164"/>
    </location>
</feature>
<reference evidence="10" key="1">
    <citation type="submission" date="2018-10" db="EMBL/GenBank/DDBJ databases">
        <title>Transcriptome assembly of Aceria tosichella (Wheat curl mite) Type 2.</title>
        <authorList>
            <person name="Scully E.D."/>
            <person name="Geib S.M."/>
            <person name="Palmer N.A."/>
            <person name="Gupta A.K."/>
            <person name="Sarath G."/>
            <person name="Tatineni S."/>
        </authorList>
    </citation>
    <scope>NUCLEOTIDE SEQUENCE</scope>
    <source>
        <strain evidence="10">LincolnNE</strain>
    </source>
</reference>
<dbReference type="Gene3D" id="3.40.50.720">
    <property type="entry name" value="NAD(P)-binding Rossmann-like Domain"/>
    <property type="match status" value="1"/>
</dbReference>
<sequence>MGNVTSSGLGRGSSKSFRRQQKHQQRQPTITTTSTQHYQSQQQRQLQYRLKANKRNKHNNNNKRQLVAGQHHLYPLTATQTSASDLNHRQNWSPDVSATSESHDYFHDNHLRGGPHSSHHQIYLDDLYNSHPAPLHSELVSPAASYELLSRAHSNSTPPSSSSTVAAGPLQASSHLPPFDYNYDIAPYPPNHYRNYLHSQRRSHHHNHHQQHHLSTYDDCELVTSDSLFTNQHQLASMHITQPPLHCLDSCCNQNGDTTTTTTTTAATRTRKMNSPIQCQQQQANRRPAPQRRPQNGSSSSNGANGANNGGSGGARLAATERGLALDEGERKQRGLLGLLPAAIQDQELQARVVMSYIEDCQDELAKYVYLRNLKDFNENLFYYVLTRNVEKLMPLVYTPTVGLACQRFSQIYMRPRGLFVTANDAGRVAQVVGNWPERDVRVIVLTDGERILGLGDLGANGMGISIGKLSLYTALAGIAPQNVMPVTIDVGTNNETLLADPFYIGLRQKRVRGEKFDALIEEFMQACVKRWGRSCLIQFEDFANSTAFNLLERYRRDYCTFNDDIQGTASVSVSGLITAARLIGKRLSACSFLFYGAGEANLGTAHLLIMAMTDEGLTRDEAKRRIWLVDSKGLVVKSRADLNEHKREFAQDSNQIANLEEIIDLVKPVAMVGASAQGGSFNESICKKMAKYNERPIIFALSNPTSKAECTAAQAYEWTNGTCVFASGSPFEPVKFGEKTFVTGQGNNAYIFPGVGLAAIAAHTHIVPDEAFLVAARALSDQVTSEDTEVGLVYPSLTKIREVTLKVATRVLEYFYAERLATYRPEPSDKQQFLKSIQYDPSY</sequence>
<accession>A0A6G1SC70</accession>
<evidence type="ECO:0000256" key="4">
    <source>
        <dbReference type="ARBA" id="ARBA00022723"/>
    </source>
</evidence>
<keyword evidence="4 6" id="KW-0479">Metal-binding</keyword>
<evidence type="ECO:0000256" key="5">
    <source>
        <dbReference type="ARBA" id="ARBA00023002"/>
    </source>
</evidence>
<feature type="region of interest" description="Disordered" evidence="7">
    <location>
        <begin position="1"/>
        <end position="43"/>
    </location>
</feature>
<dbReference type="PANTHER" id="PTHR23406:SF90">
    <property type="entry name" value="MALIC ENZYME-RELATED"/>
    <property type="match status" value="1"/>
</dbReference>
<feature type="compositionally biased region" description="Low complexity" evidence="7">
    <location>
        <begin position="259"/>
        <end position="268"/>
    </location>
</feature>
<dbReference type="SUPFAM" id="SSF51735">
    <property type="entry name" value="NAD(P)-binding Rossmann-fold domains"/>
    <property type="match status" value="1"/>
</dbReference>
<dbReference type="CDD" id="cd05312">
    <property type="entry name" value="NAD_bind_1_malic_enz"/>
    <property type="match status" value="1"/>
</dbReference>
<evidence type="ECO:0000256" key="2">
    <source>
        <dbReference type="ARBA" id="ARBA00001946"/>
    </source>
</evidence>
<feature type="compositionally biased region" description="Basic residues" evidence="7">
    <location>
        <begin position="16"/>
        <end position="25"/>
    </location>
</feature>
<feature type="region of interest" description="Disordered" evidence="7">
    <location>
        <begin position="150"/>
        <end position="169"/>
    </location>
</feature>
<dbReference type="PRINTS" id="PR00072">
    <property type="entry name" value="MALOXRDTASE"/>
</dbReference>
<dbReference type="SUPFAM" id="SSF53223">
    <property type="entry name" value="Aminoacid dehydrogenase-like, N-terminal domain"/>
    <property type="match status" value="1"/>
</dbReference>
<dbReference type="PANTHER" id="PTHR23406">
    <property type="entry name" value="MALIC ENZYME-RELATED"/>
    <property type="match status" value="1"/>
</dbReference>
<gene>
    <name evidence="10" type="primary">Me3_0</name>
    <name evidence="10" type="ORF">g.17018</name>
</gene>
<evidence type="ECO:0000259" key="8">
    <source>
        <dbReference type="SMART" id="SM00919"/>
    </source>
</evidence>
<feature type="domain" description="Malic enzyme N-terminal" evidence="9">
    <location>
        <begin position="375"/>
        <end position="556"/>
    </location>
</feature>
<comment type="cofactor">
    <cofactor evidence="2">
        <name>Mg(2+)</name>
        <dbReference type="ChEBI" id="CHEBI:18420"/>
    </cofactor>
</comment>
<evidence type="ECO:0000259" key="9">
    <source>
        <dbReference type="SMART" id="SM01274"/>
    </source>
</evidence>
<dbReference type="Pfam" id="PF00390">
    <property type="entry name" value="malic"/>
    <property type="match status" value="1"/>
</dbReference>
<dbReference type="InterPro" id="IPR001891">
    <property type="entry name" value="Malic_OxRdtase"/>
</dbReference>
<evidence type="ECO:0000256" key="7">
    <source>
        <dbReference type="SAM" id="MobiDB-lite"/>
    </source>
</evidence>
<dbReference type="GO" id="GO:0005739">
    <property type="term" value="C:mitochondrion"/>
    <property type="evidence" value="ECO:0007669"/>
    <property type="project" value="TreeGrafter"/>
</dbReference>
<comment type="cofactor">
    <cofactor evidence="1">
        <name>Mn(2+)</name>
        <dbReference type="ChEBI" id="CHEBI:29035"/>
    </cofactor>
</comment>
<dbReference type="PROSITE" id="PS00331">
    <property type="entry name" value="MALIC_ENZYMES"/>
    <property type="match status" value="1"/>
</dbReference>
<dbReference type="InterPro" id="IPR046346">
    <property type="entry name" value="Aminoacid_DH-like_N_sf"/>
</dbReference>
<organism evidence="10">
    <name type="scientific">Aceria tosichella</name>
    <name type="common">wheat curl mite</name>
    <dbReference type="NCBI Taxonomy" id="561515"/>
    <lineage>
        <taxon>Eukaryota</taxon>
        <taxon>Metazoa</taxon>
        <taxon>Ecdysozoa</taxon>
        <taxon>Arthropoda</taxon>
        <taxon>Chelicerata</taxon>
        <taxon>Arachnida</taxon>
        <taxon>Acari</taxon>
        <taxon>Acariformes</taxon>
        <taxon>Trombidiformes</taxon>
        <taxon>Prostigmata</taxon>
        <taxon>Eupodina</taxon>
        <taxon>Eriophyoidea</taxon>
        <taxon>Eriophyidae</taxon>
        <taxon>Eriophyinae</taxon>
        <taxon>Aceriini</taxon>
        <taxon>Aceria</taxon>
    </lineage>
</organism>
<feature type="compositionally biased region" description="Low complexity" evidence="7">
    <location>
        <begin position="26"/>
        <end position="43"/>
    </location>
</feature>
<proteinExistence type="inferred from homology"/>
<name>A0A6G1SC70_9ACAR</name>
<dbReference type="GO" id="GO:0051287">
    <property type="term" value="F:NAD binding"/>
    <property type="evidence" value="ECO:0007669"/>
    <property type="project" value="InterPro"/>
</dbReference>
<dbReference type="NCBIfam" id="NF010052">
    <property type="entry name" value="PRK13529.1"/>
    <property type="match status" value="1"/>
</dbReference>
<protein>
    <recommendedName>
        <fullName evidence="6">Malic enzyme</fullName>
    </recommendedName>
</protein>
<evidence type="ECO:0000313" key="10">
    <source>
        <dbReference type="EMBL" id="MDE47757.1"/>
    </source>
</evidence>